<organism evidence="2 4">
    <name type="scientific">Staphylococcus edaphicus</name>
    <dbReference type="NCBI Taxonomy" id="1955013"/>
    <lineage>
        <taxon>Bacteria</taxon>
        <taxon>Bacillati</taxon>
        <taxon>Bacillota</taxon>
        <taxon>Bacilli</taxon>
        <taxon>Bacillales</taxon>
        <taxon>Staphylococcaceae</taxon>
        <taxon>Staphylococcus</taxon>
    </lineage>
</organism>
<dbReference type="Proteomes" id="UP001056588">
    <property type="component" value="Chromosome"/>
</dbReference>
<keyword evidence="1" id="KW-0472">Membrane</keyword>
<reference evidence="4" key="2">
    <citation type="submission" date="2017-10" db="EMBL/GenBank/DDBJ databases">
        <title>Staphylococcus edaphicus sp. nov., isolated in Antarctica, harbouring mecC gene and genomic islands essential in adaptation to extreme environment.</title>
        <authorList>
            <person name="Pantucek R."/>
            <person name="Sedlacek I."/>
            <person name="Indrakova A."/>
            <person name="Vrbovska V."/>
            <person name="Maslanova I."/>
            <person name="Kovarovic V."/>
            <person name="Svec P."/>
            <person name="Kralova S."/>
            <person name="Kristofova L."/>
            <person name="Keklakova J."/>
            <person name="Petras P."/>
            <person name="Doskar J."/>
        </authorList>
    </citation>
    <scope>NUCLEOTIDE SEQUENCE [LARGE SCALE GENOMIC DNA]</scope>
    <source>
        <strain evidence="4">CCM 5085</strain>
    </source>
</reference>
<reference evidence="3" key="4">
    <citation type="submission" date="2022-03" db="EMBL/GenBank/DDBJ databases">
        <title>Complete Genome Sequence of Staphylococcus edaphicus strain CCM 8731.</title>
        <authorList>
            <person name="Rimmer C.O."/>
            <person name="Thomas J.C."/>
        </authorList>
    </citation>
    <scope>NUCLEOTIDE SEQUENCE</scope>
    <source>
        <strain evidence="3">CCM 8731</strain>
    </source>
</reference>
<keyword evidence="1" id="KW-1133">Transmembrane helix</keyword>
<evidence type="ECO:0000256" key="1">
    <source>
        <dbReference type="SAM" id="Phobius"/>
    </source>
</evidence>
<dbReference type="RefSeq" id="WP_099090622.1">
    <property type="nucleotide sequence ID" value="NZ_CP093217.1"/>
</dbReference>
<sequence>MKKHDPFNDLEQQKPYQKKGLRQIMTNNDDYESHGQTKNKLPYFIILIILCLIAFVLIATLIF</sequence>
<feature type="transmembrane region" description="Helical" evidence="1">
    <location>
        <begin position="41"/>
        <end position="62"/>
    </location>
</feature>
<evidence type="ECO:0000313" key="5">
    <source>
        <dbReference type="Proteomes" id="UP001056588"/>
    </source>
</evidence>
<proteinExistence type="predicted"/>
<accession>A0A2C6WPA1</accession>
<dbReference type="EMBL" id="MRZN01000014">
    <property type="protein sequence ID" value="PHK49287.1"/>
    <property type="molecule type" value="Genomic_DNA"/>
</dbReference>
<keyword evidence="1" id="KW-0812">Transmembrane</keyword>
<dbReference type="AlphaFoldDB" id="A0A2C6WPA1"/>
<protein>
    <submittedName>
        <fullName evidence="2">Uncharacterized protein</fullName>
    </submittedName>
</protein>
<dbReference type="Proteomes" id="UP000223828">
    <property type="component" value="Unassembled WGS sequence"/>
</dbReference>
<reference evidence="2" key="3">
    <citation type="submission" date="2017-10" db="EMBL/GenBank/DDBJ databases">
        <authorList>
            <person name="Vrbovska V."/>
            <person name="Kovarovic V."/>
            <person name="Indrakova A."/>
        </authorList>
    </citation>
    <scope>NUCLEOTIDE SEQUENCE</scope>
    <source>
        <strain evidence="2">CCM 8730</strain>
    </source>
</reference>
<evidence type="ECO:0000313" key="3">
    <source>
        <dbReference type="EMBL" id="UQW81009.1"/>
    </source>
</evidence>
<dbReference type="OrthoDB" id="2414557at2"/>
<dbReference type="EMBL" id="CP093217">
    <property type="protein sequence ID" value="UQW81009.1"/>
    <property type="molecule type" value="Genomic_DNA"/>
</dbReference>
<evidence type="ECO:0000313" key="4">
    <source>
        <dbReference type="Proteomes" id="UP000223828"/>
    </source>
</evidence>
<gene>
    <name evidence="2" type="ORF">BTJ66_08945</name>
    <name evidence="3" type="ORF">MNY58_10540</name>
</gene>
<reference evidence="2" key="1">
    <citation type="journal article" date="2017" name="Appl. Environ. Microbiol.">
        <title>Staphylococcus edaphicus sp. nov., isolated in Antarctica, harbours mecC gene and genomic islands with suspected role in adaptation to extreme environment.</title>
        <authorList>
            <person name="Pantucek R."/>
            <person name="Sedlacek I."/>
            <person name="Indrakova A."/>
            <person name="Vrbovska V."/>
            <person name="Maslanova I."/>
            <person name="Kovarovic V."/>
            <person name="Svec P."/>
            <person name="Kralova S."/>
            <person name="Kristofova L."/>
            <person name="Keklakova J."/>
            <person name="Petras P."/>
            <person name="Doskar J."/>
        </authorList>
    </citation>
    <scope>NUCLEOTIDE SEQUENCE</scope>
    <source>
        <strain evidence="2">CCM 8730</strain>
    </source>
</reference>
<evidence type="ECO:0000313" key="2">
    <source>
        <dbReference type="EMBL" id="PHK49287.1"/>
    </source>
</evidence>
<keyword evidence="5" id="KW-1185">Reference proteome</keyword>
<name>A0A2C6WPA1_9STAP</name>